<reference evidence="1 2" key="1">
    <citation type="submission" date="2019-10" db="EMBL/GenBank/DDBJ databases">
        <title>Assembly and Annotation for the nematode Trichostrongylus colubriformis.</title>
        <authorList>
            <person name="Martin J."/>
        </authorList>
    </citation>
    <scope>NUCLEOTIDE SEQUENCE [LARGE SCALE GENOMIC DNA]</scope>
    <source>
        <strain evidence="1">G859</strain>
        <tissue evidence="1">Whole worm</tissue>
    </source>
</reference>
<dbReference type="AlphaFoldDB" id="A0AAN8IQA8"/>
<accession>A0AAN8IQA8</accession>
<keyword evidence="2" id="KW-1185">Reference proteome</keyword>
<proteinExistence type="predicted"/>
<comment type="caution">
    <text evidence="1">The sequence shown here is derived from an EMBL/GenBank/DDBJ whole genome shotgun (WGS) entry which is preliminary data.</text>
</comment>
<dbReference type="Proteomes" id="UP001331761">
    <property type="component" value="Unassembled WGS sequence"/>
</dbReference>
<evidence type="ECO:0000313" key="2">
    <source>
        <dbReference type="Proteomes" id="UP001331761"/>
    </source>
</evidence>
<gene>
    <name evidence="1" type="ORF">GCK32_019190</name>
</gene>
<name>A0AAN8IQA8_TRICO</name>
<sequence length="39" mass="4726">MLIHLTQGIWFTDSGIKRHQWVKMMTSYRKSYGKMKSYS</sequence>
<protein>
    <submittedName>
        <fullName evidence="1">Uncharacterized protein</fullName>
    </submittedName>
</protein>
<dbReference type="EMBL" id="WIXE01005777">
    <property type="protein sequence ID" value="KAK5981886.1"/>
    <property type="molecule type" value="Genomic_DNA"/>
</dbReference>
<organism evidence="1 2">
    <name type="scientific">Trichostrongylus colubriformis</name>
    <name type="common">Black scour worm</name>
    <dbReference type="NCBI Taxonomy" id="6319"/>
    <lineage>
        <taxon>Eukaryota</taxon>
        <taxon>Metazoa</taxon>
        <taxon>Ecdysozoa</taxon>
        <taxon>Nematoda</taxon>
        <taxon>Chromadorea</taxon>
        <taxon>Rhabditida</taxon>
        <taxon>Rhabditina</taxon>
        <taxon>Rhabditomorpha</taxon>
        <taxon>Strongyloidea</taxon>
        <taxon>Trichostrongylidae</taxon>
        <taxon>Trichostrongylus</taxon>
    </lineage>
</organism>
<evidence type="ECO:0000313" key="1">
    <source>
        <dbReference type="EMBL" id="KAK5981886.1"/>
    </source>
</evidence>